<comment type="caution">
    <text evidence="2">The sequence shown here is derived from an EMBL/GenBank/DDBJ whole genome shotgun (WGS) entry which is preliminary data.</text>
</comment>
<dbReference type="Proteomes" id="UP001233999">
    <property type="component" value="Unassembled WGS sequence"/>
</dbReference>
<dbReference type="EMBL" id="JASPKZ010007440">
    <property type="protein sequence ID" value="KAJ9584235.1"/>
    <property type="molecule type" value="Genomic_DNA"/>
</dbReference>
<name>A0AAD7ZPJ0_DIPPU</name>
<protein>
    <submittedName>
        <fullName evidence="2">Uncharacterized protein</fullName>
    </submittedName>
</protein>
<keyword evidence="1" id="KW-0812">Transmembrane</keyword>
<feature type="transmembrane region" description="Helical" evidence="1">
    <location>
        <begin position="204"/>
        <end position="221"/>
    </location>
</feature>
<evidence type="ECO:0000313" key="3">
    <source>
        <dbReference type="Proteomes" id="UP001233999"/>
    </source>
</evidence>
<feature type="transmembrane region" description="Helical" evidence="1">
    <location>
        <begin position="321"/>
        <end position="339"/>
    </location>
</feature>
<feature type="transmembrane region" description="Helical" evidence="1">
    <location>
        <begin position="287"/>
        <end position="309"/>
    </location>
</feature>
<keyword evidence="3" id="KW-1185">Reference proteome</keyword>
<evidence type="ECO:0000313" key="2">
    <source>
        <dbReference type="EMBL" id="KAJ9584235.1"/>
    </source>
</evidence>
<sequence length="480" mass="52937">RGREKGPSLLFGSQLSRITRRIAMRLICIRAPPPPPALPRASCPYPRVCSTLLVYLLLPEDNVLGTLIEHVDYVVLSGVETITERFFILPVAVFVGVSYFGTVTTCRLGSTAMFRHVSKTLAVVLPGFRVNFTHPVFLLVYSSFLEFGLSIIASSVGPLALCVYHLLWAIPESSVGVIIIVFFCAGFGAVVALVTIFLAAWTKVSIFGACCLGLFVIVSLFRSLSQVSALVLVSVSLKWPLDADSGVDILQTSVHVDDRLRPDGVGLSFDELAATFLSIVSLTKFDIYFNQNIIAILNHLIPALLHFYGLSFNLSTGDGESVTIGSTLYVVTAVFLLPAKKSALAHSFIKMVRPISLVHSIVCHLQEHKLTELFINFKELAQKDDDFSTCYKVRLLFATYDPISPSMVILSALSLLEVKQRPHALPLTYQDTITCSNNLRPLNDTIKSMSIWSIHARIENAYPVGDKWNHTVSIKKEYVL</sequence>
<feature type="transmembrane region" description="Helical" evidence="1">
    <location>
        <begin position="175"/>
        <end position="198"/>
    </location>
</feature>
<proteinExistence type="predicted"/>
<feature type="transmembrane region" description="Helical" evidence="1">
    <location>
        <begin position="147"/>
        <end position="168"/>
    </location>
</feature>
<gene>
    <name evidence="2" type="ORF">L9F63_021414</name>
</gene>
<keyword evidence="1" id="KW-0472">Membrane</keyword>
<reference evidence="2" key="2">
    <citation type="submission" date="2023-05" db="EMBL/GenBank/DDBJ databases">
        <authorList>
            <person name="Fouks B."/>
        </authorList>
    </citation>
    <scope>NUCLEOTIDE SEQUENCE</scope>
    <source>
        <strain evidence="2">Stay&amp;Tobe</strain>
        <tissue evidence="2">Testes</tissue>
    </source>
</reference>
<feature type="non-terminal residue" evidence="2">
    <location>
        <position position="1"/>
    </location>
</feature>
<feature type="non-terminal residue" evidence="2">
    <location>
        <position position="480"/>
    </location>
</feature>
<reference evidence="2" key="1">
    <citation type="journal article" date="2023" name="IScience">
        <title>Live-bearing cockroach genome reveals convergent evolutionary mechanisms linked to viviparity in insects and beyond.</title>
        <authorList>
            <person name="Fouks B."/>
            <person name="Harrison M.C."/>
            <person name="Mikhailova A.A."/>
            <person name="Marchal E."/>
            <person name="English S."/>
            <person name="Carruthers M."/>
            <person name="Jennings E.C."/>
            <person name="Chiamaka E.L."/>
            <person name="Frigard R.A."/>
            <person name="Pippel M."/>
            <person name="Attardo G.M."/>
            <person name="Benoit J.B."/>
            <person name="Bornberg-Bauer E."/>
            <person name="Tobe S.S."/>
        </authorList>
    </citation>
    <scope>NUCLEOTIDE SEQUENCE</scope>
    <source>
        <strain evidence="2">Stay&amp;Tobe</strain>
    </source>
</reference>
<feature type="transmembrane region" description="Helical" evidence="1">
    <location>
        <begin position="121"/>
        <end position="141"/>
    </location>
</feature>
<evidence type="ECO:0000256" key="1">
    <source>
        <dbReference type="SAM" id="Phobius"/>
    </source>
</evidence>
<feature type="transmembrane region" description="Helical" evidence="1">
    <location>
        <begin position="86"/>
        <end position="109"/>
    </location>
</feature>
<accession>A0AAD7ZPJ0</accession>
<organism evidence="2 3">
    <name type="scientific">Diploptera punctata</name>
    <name type="common">Pacific beetle cockroach</name>
    <dbReference type="NCBI Taxonomy" id="6984"/>
    <lineage>
        <taxon>Eukaryota</taxon>
        <taxon>Metazoa</taxon>
        <taxon>Ecdysozoa</taxon>
        <taxon>Arthropoda</taxon>
        <taxon>Hexapoda</taxon>
        <taxon>Insecta</taxon>
        <taxon>Pterygota</taxon>
        <taxon>Neoptera</taxon>
        <taxon>Polyneoptera</taxon>
        <taxon>Dictyoptera</taxon>
        <taxon>Blattodea</taxon>
        <taxon>Blaberoidea</taxon>
        <taxon>Blaberidae</taxon>
        <taxon>Diplopterinae</taxon>
        <taxon>Diploptera</taxon>
    </lineage>
</organism>
<dbReference type="AlphaFoldDB" id="A0AAD7ZPJ0"/>
<keyword evidence="1" id="KW-1133">Transmembrane helix</keyword>